<dbReference type="InterPro" id="IPR004099">
    <property type="entry name" value="Pyr_nucl-diS_OxRdtase_dimer"/>
</dbReference>
<dbReference type="Gene3D" id="3.50.50.60">
    <property type="entry name" value="FAD/NAD(P)-binding domain"/>
    <property type="match status" value="2"/>
</dbReference>
<dbReference type="Pfam" id="PF02852">
    <property type="entry name" value="Pyr_redox_dim"/>
    <property type="match status" value="1"/>
</dbReference>
<organism evidence="8 9">
    <name type="scientific">Calditerrivibrio nitroreducens</name>
    <dbReference type="NCBI Taxonomy" id="477976"/>
    <lineage>
        <taxon>Bacteria</taxon>
        <taxon>Pseudomonadati</taxon>
        <taxon>Deferribacterota</taxon>
        <taxon>Deferribacteres</taxon>
        <taxon>Deferribacterales</taxon>
        <taxon>Calditerrivibrionaceae</taxon>
    </lineage>
</organism>
<gene>
    <name evidence="8" type="ORF">C0187_05005</name>
</gene>
<evidence type="ECO:0000256" key="4">
    <source>
        <dbReference type="ARBA" id="ARBA00022827"/>
    </source>
</evidence>
<keyword evidence="5" id="KW-0560">Oxidoreductase</keyword>
<evidence type="ECO:0000256" key="2">
    <source>
        <dbReference type="ARBA" id="ARBA00009130"/>
    </source>
</evidence>
<dbReference type="PROSITE" id="PS50206">
    <property type="entry name" value="RHODANESE_3"/>
    <property type="match status" value="1"/>
</dbReference>
<evidence type="ECO:0000313" key="8">
    <source>
        <dbReference type="EMBL" id="PMP70788.1"/>
    </source>
</evidence>
<protein>
    <submittedName>
        <fullName evidence="8">Pyridine nucleotide-disulfide oxidoreductase</fullName>
    </submittedName>
</protein>
<name>A0A2J6WKA7_9BACT</name>
<comment type="cofactor">
    <cofactor evidence="1">
        <name>FAD</name>
        <dbReference type="ChEBI" id="CHEBI:57692"/>
    </cofactor>
</comment>
<dbReference type="RefSeq" id="WP_424606065.1">
    <property type="nucleotide sequence ID" value="NZ_JBNAVA010000010.1"/>
</dbReference>
<comment type="caution">
    <text evidence="8">The sequence shown here is derived from an EMBL/GenBank/DDBJ whole genome shotgun (WGS) entry which is preliminary data.</text>
</comment>
<proteinExistence type="inferred from homology"/>
<dbReference type="InterPro" id="IPR001763">
    <property type="entry name" value="Rhodanese-like_dom"/>
</dbReference>
<dbReference type="Pfam" id="PF07992">
    <property type="entry name" value="Pyr_redox_2"/>
    <property type="match status" value="1"/>
</dbReference>
<comment type="similarity">
    <text evidence="2">Belongs to the class-III pyridine nucleotide-disulfide oxidoreductase family.</text>
</comment>
<dbReference type="GO" id="GO:0016491">
    <property type="term" value="F:oxidoreductase activity"/>
    <property type="evidence" value="ECO:0007669"/>
    <property type="project" value="UniProtKB-KW"/>
</dbReference>
<dbReference type="SUPFAM" id="SSF55424">
    <property type="entry name" value="FAD/NAD-linked reductases, dimerisation (C-terminal) domain"/>
    <property type="match status" value="1"/>
</dbReference>
<dbReference type="Gene3D" id="3.40.250.10">
    <property type="entry name" value="Rhodanese-like domain"/>
    <property type="match status" value="1"/>
</dbReference>
<evidence type="ECO:0000313" key="9">
    <source>
        <dbReference type="Proteomes" id="UP000242881"/>
    </source>
</evidence>
<dbReference type="PANTHER" id="PTHR43429">
    <property type="entry name" value="PYRIDINE NUCLEOTIDE-DISULFIDE OXIDOREDUCTASE DOMAIN-CONTAINING"/>
    <property type="match status" value="1"/>
</dbReference>
<dbReference type="SUPFAM" id="SSF51905">
    <property type="entry name" value="FAD/NAD(P)-binding domain"/>
    <property type="match status" value="2"/>
</dbReference>
<dbReference type="SMART" id="SM00450">
    <property type="entry name" value="RHOD"/>
    <property type="match status" value="1"/>
</dbReference>
<evidence type="ECO:0000256" key="1">
    <source>
        <dbReference type="ARBA" id="ARBA00001974"/>
    </source>
</evidence>
<dbReference type="PRINTS" id="PR00368">
    <property type="entry name" value="FADPNR"/>
</dbReference>
<dbReference type="SUPFAM" id="SSF52821">
    <property type="entry name" value="Rhodanese/Cell cycle control phosphatase"/>
    <property type="match status" value="1"/>
</dbReference>
<dbReference type="PANTHER" id="PTHR43429:SF1">
    <property type="entry name" value="NAD(P)H SULFUR OXIDOREDUCTASE (COA-DEPENDENT)"/>
    <property type="match status" value="1"/>
</dbReference>
<dbReference type="InterPro" id="IPR036873">
    <property type="entry name" value="Rhodanese-like_dom_sf"/>
</dbReference>
<keyword evidence="6" id="KW-0676">Redox-active center</keyword>
<dbReference type="AlphaFoldDB" id="A0A2J6WKA7"/>
<evidence type="ECO:0000259" key="7">
    <source>
        <dbReference type="PROSITE" id="PS50206"/>
    </source>
</evidence>
<sequence>MGKKILVIGGVAAGATAAAKARRTDETAEITILEKNGYVSFANCGIPYYIGNVIKSRNSLLLQNAKSLKKRYNIDVYTNTEAIRIDPDKKIVFAKNNRDENLTFNYDKLILCNGAKTIIPQIEGISEIDYFTVRSIEDMDKIKDFIEDHKPESACVIGAGYIGIETSEALMHCGLKVTVVEALPHILPTFSPEVSLKIYEKMSSCGITLKTETKIVKTYKQDNKIILLSEKGESFTTDLLIIATGVKPDVELAKTAGLEIGLAGGVMVNSRMETSVADIYAAGDLVEKKDIITGNYILAPLAGPANREGRVAGCNAAGGNLEYKGTLRTAIVSFENACCAQTGLSHKEAIKYGFDASFTYTEDPNHVEYYPDPKYIFIKLIFDRKTGKILGAEASGENGVERRIDVISTAIFAGLTVYDLGEIDFCYSPPYGAAKDPVNISGLVATNFINGSSLITPQQFLEIYSSELQILDVRTRIEFKSYRVKNARNIYVNDLRESIAELDKNRPVYIYCAVGYRGYVATKLLRSYGFDAYNISGGIEAIKRTAKIKSMEVIDAGNS</sequence>
<dbReference type="InterPro" id="IPR050260">
    <property type="entry name" value="FAD-bd_OxRdtase"/>
</dbReference>
<reference evidence="8 9" key="1">
    <citation type="submission" date="2018-01" db="EMBL/GenBank/DDBJ databases">
        <title>Metagenomic assembled genomes from two thermal pools in the Uzon Caldera, Kamchatka, Russia.</title>
        <authorList>
            <person name="Wilkins L."/>
            <person name="Ettinger C."/>
        </authorList>
    </citation>
    <scope>NUCLEOTIDE SEQUENCE [LARGE SCALE GENOMIC DNA]</scope>
    <source>
        <strain evidence="8">ZAV-05</strain>
    </source>
</reference>
<dbReference type="Pfam" id="PF00581">
    <property type="entry name" value="Rhodanese"/>
    <property type="match status" value="1"/>
</dbReference>
<evidence type="ECO:0000256" key="6">
    <source>
        <dbReference type="ARBA" id="ARBA00023284"/>
    </source>
</evidence>
<dbReference type="Proteomes" id="UP000242881">
    <property type="component" value="Unassembled WGS sequence"/>
</dbReference>
<accession>A0A2J6WKA7</accession>
<keyword evidence="3" id="KW-0285">Flavoprotein</keyword>
<dbReference type="InterPro" id="IPR023753">
    <property type="entry name" value="FAD/NAD-binding_dom"/>
</dbReference>
<dbReference type="EMBL" id="PNIN01000049">
    <property type="protein sequence ID" value="PMP70788.1"/>
    <property type="molecule type" value="Genomic_DNA"/>
</dbReference>
<keyword evidence="4" id="KW-0274">FAD</keyword>
<dbReference type="InterPro" id="IPR016156">
    <property type="entry name" value="FAD/NAD-linked_Rdtase_dimer_sf"/>
</dbReference>
<dbReference type="PRINTS" id="PR00411">
    <property type="entry name" value="PNDRDTASEI"/>
</dbReference>
<evidence type="ECO:0000256" key="5">
    <source>
        <dbReference type="ARBA" id="ARBA00023002"/>
    </source>
</evidence>
<evidence type="ECO:0000256" key="3">
    <source>
        <dbReference type="ARBA" id="ARBA00022630"/>
    </source>
</evidence>
<dbReference type="InterPro" id="IPR036188">
    <property type="entry name" value="FAD/NAD-bd_sf"/>
</dbReference>
<feature type="domain" description="Rhodanese" evidence="7">
    <location>
        <begin position="464"/>
        <end position="547"/>
    </location>
</feature>